<feature type="transmembrane region" description="Helical" evidence="7">
    <location>
        <begin position="137"/>
        <end position="158"/>
    </location>
</feature>
<dbReference type="NCBIfam" id="NF009219">
    <property type="entry name" value="PRK12567.1-3"/>
    <property type="match status" value="1"/>
</dbReference>
<evidence type="ECO:0000313" key="9">
    <source>
        <dbReference type="EMBL" id="OSO89833.1"/>
    </source>
</evidence>
<organism evidence="9 10">
    <name type="scientific">Cylindrospermopsis raciborskii CENA303</name>
    <dbReference type="NCBI Taxonomy" id="1170769"/>
    <lineage>
        <taxon>Bacteria</taxon>
        <taxon>Bacillati</taxon>
        <taxon>Cyanobacteriota</taxon>
        <taxon>Cyanophyceae</taxon>
        <taxon>Nostocales</taxon>
        <taxon>Aphanizomenonaceae</taxon>
        <taxon>Cylindrospermopsis</taxon>
    </lineage>
</organism>
<dbReference type="GO" id="GO:0005886">
    <property type="term" value="C:plasma membrane"/>
    <property type="evidence" value="ECO:0007669"/>
    <property type="project" value="UniProtKB-SubCell"/>
</dbReference>
<dbReference type="AlphaFoldDB" id="A0A1X4G5H5"/>
<accession>A0A1X4G5H5</accession>
<keyword evidence="3" id="KW-1003">Cell membrane</keyword>
<gene>
    <name evidence="9" type="ORF">B7O87_10950</name>
</gene>
<dbReference type="EMBL" id="NBYN01000054">
    <property type="protein sequence ID" value="OSO89833.1"/>
    <property type="molecule type" value="Genomic_DNA"/>
</dbReference>
<name>A0A1X4G5H5_9CYAN</name>
<dbReference type="Proteomes" id="UP000192997">
    <property type="component" value="Unassembled WGS sequence"/>
</dbReference>
<keyword evidence="5 7" id="KW-1133">Transmembrane helix</keyword>
<comment type="similarity">
    <text evidence="2">Belongs to the CPA3 antiporters (TC 2.A.63) subunit B family.</text>
</comment>
<protein>
    <submittedName>
        <fullName evidence="9">Sodium:proton antiporter</fullName>
    </submittedName>
</protein>
<feature type="transmembrane region" description="Helical" evidence="7">
    <location>
        <begin position="72"/>
        <end position="90"/>
    </location>
</feature>
<dbReference type="InterPro" id="IPR050622">
    <property type="entry name" value="CPA3_antiporter_subunitB"/>
</dbReference>
<evidence type="ECO:0000256" key="2">
    <source>
        <dbReference type="ARBA" id="ARBA00009425"/>
    </source>
</evidence>
<evidence type="ECO:0000256" key="3">
    <source>
        <dbReference type="ARBA" id="ARBA00022475"/>
    </source>
</evidence>
<reference evidence="10" key="1">
    <citation type="submission" date="2017-04" db="EMBL/GenBank/DDBJ databases">
        <authorList>
            <person name="Abreu V.A."/>
            <person name="Popin R.V."/>
            <person name="Rigonato J."/>
            <person name="Andreote A.P."/>
            <person name="Schaker P.C."/>
            <person name="Hoff-Risseti C."/>
            <person name="Alvarenga D.O."/>
            <person name="Varani A.M."/>
            <person name="Fiore M.F."/>
        </authorList>
    </citation>
    <scope>NUCLEOTIDE SEQUENCE [LARGE SCALE GENOMIC DNA]</scope>
    <source>
        <strain evidence="10">CENA303</strain>
    </source>
</reference>
<evidence type="ECO:0000256" key="5">
    <source>
        <dbReference type="ARBA" id="ARBA00022989"/>
    </source>
</evidence>
<evidence type="ECO:0000256" key="4">
    <source>
        <dbReference type="ARBA" id="ARBA00022692"/>
    </source>
</evidence>
<sequence length="235" mass="24986">MKFVYILAGIALFLKMLFLSDGTSNLSGMSTIKDTMSTIVPAGISITEKVVAESGVVNAVSGIIFRNRLYDTIFEVIVFTIAILGCNFLLASENPSCAIYQFKDRASITLARLGATIAALVGIELAIRGHLSPGGGFAAGVAGGTAIGLIAITSSYQWMQDIYQRYHAAVWEKISVLIFIVLSLVTLSGLELPHGELGKLFSGGILPILNIIVAVKVALGSWAAVLIFIRHRGLL</sequence>
<keyword evidence="4 7" id="KW-0812">Transmembrane</keyword>
<comment type="caution">
    <text evidence="9">The sequence shown here is derived from an EMBL/GenBank/DDBJ whole genome shotgun (WGS) entry which is preliminary data.</text>
</comment>
<dbReference type="InterPro" id="IPR007182">
    <property type="entry name" value="MnhB"/>
</dbReference>
<evidence type="ECO:0000256" key="6">
    <source>
        <dbReference type="ARBA" id="ARBA00023136"/>
    </source>
</evidence>
<evidence type="ECO:0000313" key="10">
    <source>
        <dbReference type="Proteomes" id="UP000192997"/>
    </source>
</evidence>
<dbReference type="PANTHER" id="PTHR33932">
    <property type="entry name" value="NA(+)/H(+) ANTIPORTER SUBUNIT B"/>
    <property type="match status" value="1"/>
</dbReference>
<feature type="domain" description="Na+/H+ antiporter MnhB subunit-related protein" evidence="8">
    <location>
        <begin position="109"/>
        <end position="222"/>
    </location>
</feature>
<dbReference type="Pfam" id="PF04039">
    <property type="entry name" value="MnhB"/>
    <property type="match status" value="1"/>
</dbReference>
<evidence type="ECO:0000256" key="7">
    <source>
        <dbReference type="SAM" id="Phobius"/>
    </source>
</evidence>
<feature type="transmembrane region" description="Helical" evidence="7">
    <location>
        <begin position="170"/>
        <end position="188"/>
    </location>
</feature>
<feature type="transmembrane region" description="Helical" evidence="7">
    <location>
        <begin position="110"/>
        <end position="131"/>
    </location>
</feature>
<feature type="transmembrane region" description="Helical" evidence="7">
    <location>
        <begin position="208"/>
        <end position="229"/>
    </location>
</feature>
<proteinExistence type="inferred from homology"/>
<evidence type="ECO:0000256" key="1">
    <source>
        <dbReference type="ARBA" id="ARBA00004651"/>
    </source>
</evidence>
<comment type="subcellular location">
    <subcellularLocation>
        <location evidence="1">Cell membrane</location>
        <topology evidence="1">Multi-pass membrane protein</topology>
    </subcellularLocation>
</comment>
<dbReference type="PANTHER" id="PTHR33932:SF4">
    <property type="entry name" value="NA(+)_H(+) ANTIPORTER SUBUNIT B"/>
    <property type="match status" value="1"/>
</dbReference>
<evidence type="ECO:0000259" key="8">
    <source>
        <dbReference type="Pfam" id="PF04039"/>
    </source>
</evidence>
<keyword evidence="6 7" id="KW-0472">Membrane</keyword>